<dbReference type="AlphaFoldDB" id="A0A6F9XP81"/>
<dbReference type="Proteomes" id="UP000494265">
    <property type="component" value="Unassembled WGS sequence"/>
</dbReference>
<sequence>MFNLKSVFEKNKKIQDTGSQIKHTFYNKLLPKSGIEFFSDYFRIGSRYYTILCMTVDDGAMHDLSPFWRYNLIPNIHELNDEGADGISGISAELIEGYANRTKEWVESAKDRASWINKREVGDGLEGGASHAADLSVILNDLVIDGYADFCVKVLMSANSLSDLDIGVKRYQQAITNKIDLAGVHFIRHNGQQMDDYATILSSPSNMVSNPTVDLMATSSEYAGGYNLITQGITDIAGDYLGSTVGDINPTGMMFDMDNYDKLVIVAHNADAHMYQCGPENFDRGTTSSTLVGVRIAQSALVNNHRVVHFVLNAAKPQNIGEDLSDITTVVPLDYGAINPFEVFGTVETELSDYTSHKEKLKLMIHQISASAKGIKNELTSTDLNSTLSDIVEDFYKDKGMMVDNAKDNRDQVKVIGLKHGSYPTLKSFSVYLAQAYSAANRRNDIEKARSINRVAAAFKVMSVDNADLFDVVTTSAIDKTQNSSQIVYSFSKLLNRDSSRGVMMSQFINALHYATLSLSEGDVVMIHGTDLLTDLVKDYIDSVFELLKSKGIRVVLLYDNLEKCLRDTDFNHFRDADYKLLGGFNQALVDDYTDITHTELPNNVGATLVKFANGEYGNIIYYLSRKMDSVLFALSMMLGKRKGGLLSENPKGLSESSLQ</sequence>
<comment type="caution">
    <text evidence="1">The sequence shown here is derived from an EMBL/GenBank/DDBJ whole genome shotgun (WGS) entry which is preliminary data.</text>
</comment>
<dbReference type="EMBL" id="BLAM01000191">
    <property type="protein sequence ID" value="GET06970.1"/>
    <property type="molecule type" value="Genomic_DNA"/>
</dbReference>
<accession>A0A6F9XP81</accession>
<protein>
    <submittedName>
        <fullName evidence="1">Conjugal transfer protein</fullName>
    </submittedName>
</protein>
<evidence type="ECO:0000313" key="1">
    <source>
        <dbReference type="EMBL" id="GET06970.1"/>
    </source>
</evidence>
<name>A0A6F9XP81_9LACO</name>
<organism evidence="1">
    <name type="scientific">Ligilactobacillus agilis</name>
    <dbReference type="NCBI Taxonomy" id="1601"/>
    <lineage>
        <taxon>Bacteria</taxon>
        <taxon>Bacillati</taxon>
        <taxon>Bacillota</taxon>
        <taxon>Bacilli</taxon>
        <taxon>Lactobacillales</taxon>
        <taxon>Lactobacillaceae</taxon>
        <taxon>Ligilactobacillus</taxon>
    </lineage>
</organism>
<dbReference type="RefSeq" id="WP_172585160.1">
    <property type="nucleotide sequence ID" value="NZ_BLAM01000191.1"/>
</dbReference>
<gene>
    <name evidence="1" type="ORF">SY212_20000</name>
</gene>
<proteinExistence type="predicted"/>
<reference evidence="1" key="1">
    <citation type="submission" date="2019-10" db="EMBL/GenBank/DDBJ databases">
        <title>Lactobacillus agilis SY212 Whole Genome Sequencing Project.</title>
        <authorList>
            <person name="Suzuki S."/>
            <person name="Endo A."/>
            <person name="Maeno S."/>
            <person name="Shiwa Y."/>
            <person name="Matsutani M."/>
            <person name="Kajikawa A."/>
        </authorList>
    </citation>
    <scope>NUCLEOTIDE SEQUENCE</scope>
    <source>
        <strain evidence="1">SY212</strain>
    </source>
</reference>